<dbReference type="InterPro" id="IPR001584">
    <property type="entry name" value="Integrase_cat-core"/>
</dbReference>
<accession>A0AAD8QFG7</accession>
<protein>
    <recommendedName>
        <fullName evidence="2">Integrase catalytic domain-containing protein</fullName>
    </recommendedName>
</protein>
<dbReference type="PANTHER" id="PTHR42648:SF28">
    <property type="entry name" value="TRANSPOSON-ENCODED PROTEIN WITH RIBONUCLEASE H-LIKE AND RETROVIRUS ZINC FINGER-LIKE DOMAINS"/>
    <property type="match status" value="1"/>
</dbReference>
<dbReference type="Proteomes" id="UP001231189">
    <property type="component" value="Unassembled WGS sequence"/>
</dbReference>
<reference evidence="3" key="1">
    <citation type="submission" date="2023-07" db="EMBL/GenBank/DDBJ databases">
        <title>A chromosome-level genome assembly of Lolium multiflorum.</title>
        <authorList>
            <person name="Chen Y."/>
            <person name="Copetti D."/>
            <person name="Kolliker R."/>
            <person name="Studer B."/>
        </authorList>
    </citation>
    <scope>NUCLEOTIDE SEQUENCE</scope>
    <source>
        <strain evidence="3">02402/16</strain>
        <tissue evidence="3">Leaf</tissue>
    </source>
</reference>
<dbReference type="InterPro" id="IPR039537">
    <property type="entry name" value="Retrotran_Ty1/copia-like"/>
</dbReference>
<feature type="domain" description="Integrase catalytic" evidence="2">
    <location>
        <begin position="366"/>
        <end position="561"/>
    </location>
</feature>
<dbReference type="SUPFAM" id="SSF53098">
    <property type="entry name" value="Ribonuclease H-like"/>
    <property type="match status" value="1"/>
</dbReference>
<dbReference type="InterPro" id="IPR012337">
    <property type="entry name" value="RNaseH-like_sf"/>
</dbReference>
<evidence type="ECO:0000256" key="1">
    <source>
        <dbReference type="SAM" id="MobiDB-lite"/>
    </source>
</evidence>
<feature type="region of interest" description="Disordered" evidence="1">
    <location>
        <begin position="624"/>
        <end position="804"/>
    </location>
</feature>
<feature type="compositionally biased region" description="Low complexity" evidence="1">
    <location>
        <begin position="628"/>
        <end position="655"/>
    </location>
</feature>
<feature type="compositionally biased region" description="Low complexity" evidence="1">
    <location>
        <begin position="704"/>
        <end position="718"/>
    </location>
</feature>
<name>A0AAD8QFG7_LOLMU</name>
<feature type="compositionally biased region" description="Low complexity" evidence="1">
    <location>
        <begin position="206"/>
        <end position="230"/>
    </location>
</feature>
<dbReference type="EMBL" id="JAUUTY010000373">
    <property type="protein sequence ID" value="KAK1601681.1"/>
    <property type="molecule type" value="Genomic_DNA"/>
</dbReference>
<comment type="caution">
    <text evidence="3">The sequence shown here is derived from an EMBL/GenBank/DDBJ whole genome shotgun (WGS) entry which is preliminary data.</text>
</comment>
<dbReference type="PROSITE" id="PS50994">
    <property type="entry name" value="INTEGRASE"/>
    <property type="match status" value="1"/>
</dbReference>
<dbReference type="InterPro" id="IPR036397">
    <property type="entry name" value="RNaseH_sf"/>
</dbReference>
<organism evidence="3 4">
    <name type="scientific">Lolium multiflorum</name>
    <name type="common">Italian ryegrass</name>
    <name type="synonym">Lolium perenne subsp. multiflorum</name>
    <dbReference type="NCBI Taxonomy" id="4521"/>
    <lineage>
        <taxon>Eukaryota</taxon>
        <taxon>Viridiplantae</taxon>
        <taxon>Streptophyta</taxon>
        <taxon>Embryophyta</taxon>
        <taxon>Tracheophyta</taxon>
        <taxon>Spermatophyta</taxon>
        <taxon>Magnoliopsida</taxon>
        <taxon>Liliopsida</taxon>
        <taxon>Poales</taxon>
        <taxon>Poaceae</taxon>
        <taxon>BOP clade</taxon>
        <taxon>Pooideae</taxon>
        <taxon>Poodae</taxon>
        <taxon>Poeae</taxon>
        <taxon>Poeae Chloroplast Group 2 (Poeae type)</taxon>
        <taxon>Loliodinae</taxon>
        <taxon>Loliinae</taxon>
        <taxon>Lolium</taxon>
    </lineage>
</organism>
<dbReference type="AlphaFoldDB" id="A0AAD8QFG7"/>
<dbReference type="GO" id="GO:0003676">
    <property type="term" value="F:nucleic acid binding"/>
    <property type="evidence" value="ECO:0007669"/>
    <property type="project" value="InterPro"/>
</dbReference>
<feature type="compositionally biased region" description="Basic residues" evidence="1">
    <location>
        <begin position="719"/>
        <end position="731"/>
    </location>
</feature>
<feature type="compositionally biased region" description="Polar residues" evidence="1">
    <location>
        <begin position="846"/>
        <end position="857"/>
    </location>
</feature>
<sequence>MPCWKASNPFAGPSVAVIRDIPIAERVPLKLSTTAANFFPWKTYFGLLFREYDLLDHVDGTIDLLAMPHDPEWLAIDATIIRWFYQTVSNDIFRTVVRDGDSAHTVWAKITGLFTDNKIQRVTFLQQEFFGTHQNDLSLDDYALKLKNHALHPSAGLGEDLSNAASNLTLLKTPTFEQAVAYLRRGAPPAPPGSGGPHRLAAGFSRGAQTPAPRAPRAAGSAAGFPAAARHPVRPDRGPVGPGHQAGQTGLGSATPAPGQTGPDRAAGSSAVAAVAVVAVAVATVVAPVAPMLAAPRPRTPPLRHGPPVTIRGPGSFTPTPCPCRAPLPGIMGPRRPPTRGLRGAQPAPPTPPLRRDPWDPALPTASERPICWGVWWRWRLVHGHRRLRAYGRASRDVWTSPVPSNSGYNYYLVILDDYSHFVWTFPLRRKSDVATTLTAFFAFVSTQFGRPIHALQTDNGKEFDNITIRSLLATHGAVFRLTCPYTSSQNGRAERMLRTLNDCVRTLLSMPPCPRDSGRMPLPRRLSSSTSARVVCVGSTRRIISSTVRRPPTMTSASSAAGVIPPLPPPRISLPRLPCVFLGYPTNTKGYRCYDRSPIVSSLPGTYFDELVFPFQQWTHGDPPTTPALASPRAARADDAVAPSAAPWSSRLPPLARPRRPVAAAATRRAPPPAAPRRAPRPRRRGASSPCPRRACRRRIAARRASFAAPATSASRRPAPRGRHSSRRHPVAAFEPMLTRAAPGGDRYPADQMSARRSPSTASLRRGGSTLPPAGAAHPAGLPSAVRPAHPPAPGPTALPPARRPFLRQAHLGSRALRDPHWRAAMQEEYDALQPQPDLGARSPAPSNVISANGSSTSSARRLLHRLGLRAPDASLFVYRTGHDMAYPAAVSSIAIIWPPPLVFFDGSPTAFAPSSC</sequence>
<evidence type="ECO:0000259" key="2">
    <source>
        <dbReference type="PROSITE" id="PS50994"/>
    </source>
</evidence>
<keyword evidence="4" id="KW-1185">Reference proteome</keyword>
<dbReference type="GO" id="GO:0015074">
    <property type="term" value="P:DNA integration"/>
    <property type="evidence" value="ECO:0007669"/>
    <property type="project" value="InterPro"/>
</dbReference>
<proteinExistence type="predicted"/>
<dbReference type="Pfam" id="PF00665">
    <property type="entry name" value="rve"/>
    <property type="match status" value="1"/>
</dbReference>
<dbReference type="Gene3D" id="3.30.420.10">
    <property type="entry name" value="Ribonuclease H-like superfamily/Ribonuclease H"/>
    <property type="match status" value="1"/>
</dbReference>
<evidence type="ECO:0000313" key="3">
    <source>
        <dbReference type="EMBL" id="KAK1601681.1"/>
    </source>
</evidence>
<feature type="region of interest" description="Disordered" evidence="1">
    <location>
        <begin position="836"/>
        <end position="857"/>
    </location>
</feature>
<dbReference type="PANTHER" id="PTHR42648">
    <property type="entry name" value="TRANSPOSASE, PUTATIVE-RELATED"/>
    <property type="match status" value="1"/>
</dbReference>
<evidence type="ECO:0000313" key="4">
    <source>
        <dbReference type="Proteomes" id="UP001231189"/>
    </source>
</evidence>
<feature type="region of interest" description="Disordered" evidence="1">
    <location>
        <begin position="334"/>
        <end position="361"/>
    </location>
</feature>
<feature type="region of interest" description="Disordered" evidence="1">
    <location>
        <begin position="185"/>
        <end position="266"/>
    </location>
</feature>
<gene>
    <name evidence="3" type="ORF">QYE76_072049</name>
</gene>
<feature type="compositionally biased region" description="Pro residues" evidence="1">
    <location>
        <begin position="790"/>
        <end position="804"/>
    </location>
</feature>
<feature type="compositionally biased region" description="Low complexity" evidence="1">
    <location>
        <begin position="772"/>
        <end position="789"/>
    </location>
</feature>